<reference evidence="1 2" key="1">
    <citation type="submission" date="2019-04" db="EMBL/GenBank/DDBJ databases">
        <title>Flavobacterium sp. GS03.</title>
        <authorList>
            <person name="Kim H."/>
        </authorList>
    </citation>
    <scope>NUCLEOTIDE SEQUENCE [LARGE SCALE GENOMIC DNA]</scope>
    <source>
        <strain evidence="1 2">GS03</strain>
    </source>
</reference>
<keyword evidence="2" id="KW-1185">Reference proteome</keyword>
<gene>
    <name evidence="1" type="ORF">GS03_01409</name>
</gene>
<dbReference type="AlphaFoldDB" id="A0A4P7PSL5"/>
<name>A0A4P7PSL5_9FLAO</name>
<dbReference type="KEGG" id="fsn:GS03_01409"/>
<evidence type="ECO:0000313" key="1">
    <source>
        <dbReference type="EMBL" id="QBZ97911.1"/>
    </source>
</evidence>
<organism evidence="1 2">
    <name type="scientific">Flavobacterium sangjuense</name>
    <dbReference type="NCBI Taxonomy" id="2518177"/>
    <lineage>
        <taxon>Bacteria</taxon>
        <taxon>Pseudomonadati</taxon>
        <taxon>Bacteroidota</taxon>
        <taxon>Flavobacteriia</taxon>
        <taxon>Flavobacteriales</taxon>
        <taxon>Flavobacteriaceae</taxon>
        <taxon>Flavobacterium</taxon>
    </lineage>
</organism>
<proteinExistence type="predicted"/>
<evidence type="ECO:0000313" key="2">
    <source>
        <dbReference type="Proteomes" id="UP000296862"/>
    </source>
</evidence>
<dbReference type="Proteomes" id="UP000296862">
    <property type="component" value="Chromosome"/>
</dbReference>
<accession>A0A4P7PSL5</accession>
<dbReference type="EMBL" id="CP038810">
    <property type="protein sequence ID" value="QBZ97911.1"/>
    <property type="molecule type" value="Genomic_DNA"/>
</dbReference>
<sequence length="57" mass="6553">MNNESQPTILPLNSVNASFPGCKYIAKSYNCQYNMTISPESIRFLYNNLYNSNKPMQ</sequence>
<protein>
    <submittedName>
        <fullName evidence="1">Uncharacterized protein</fullName>
    </submittedName>
</protein>